<accession>A0A1I7Z3Y1</accession>
<evidence type="ECO:0000313" key="1">
    <source>
        <dbReference type="Proteomes" id="UP000095287"/>
    </source>
</evidence>
<sequence length="107" mass="12573">MKNRVRPVPDINMLRRSVGLVSRRMRFLLAVLIVAILIEGVFLAPEHLRPQRYDATKDSELLAHERAPRQKRWGRWWGGPFGWGFRPFGWGFRPWGWGWGGPFGFWG</sequence>
<dbReference type="AlphaFoldDB" id="A0A1I7Z3Y1"/>
<keyword evidence="1" id="KW-1185">Reference proteome</keyword>
<proteinExistence type="predicted"/>
<organism evidence="1 2">
    <name type="scientific">Steinernema glaseri</name>
    <dbReference type="NCBI Taxonomy" id="37863"/>
    <lineage>
        <taxon>Eukaryota</taxon>
        <taxon>Metazoa</taxon>
        <taxon>Ecdysozoa</taxon>
        <taxon>Nematoda</taxon>
        <taxon>Chromadorea</taxon>
        <taxon>Rhabditida</taxon>
        <taxon>Tylenchina</taxon>
        <taxon>Panagrolaimomorpha</taxon>
        <taxon>Strongyloidoidea</taxon>
        <taxon>Steinernematidae</taxon>
        <taxon>Steinernema</taxon>
    </lineage>
</organism>
<protein>
    <submittedName>
        <fullName evidence="2">Transmembrane protein</fullName>
    </submittedName>
</protein>
<reference evidence="2" key="1">
    <citation type="submission" date="2016-11" db="UniProtKB">
        <authorList>
            <consortium name="WormBaseParasite"/>
        </authorList>
    </citation>
    <scope>IDENTIFICATION</scope>
</reference>
<evidence type="ECO:0000313" key="2">
    <source>
        <dbReference type="WBParaSite" id="L893_g22578.t1"/>
    </source>
</evidence>
<dbReference type="Proteomes" id="UP000095287">
    <property type="component" value="Unplaced"/>
</dbReference>
<name>A0A1I7Z3Y1_9BILA</name>
<dbReference type="WBParaSite" id="L893_g22578.t1">
    <property type="protein sequence ID" value="L893_g22578.t1"/>
    <property type="gene ID" value="L893_g22578"/>
</dbReference>